<feature type="domain" description="Homeobox" evidence="9">
    <location>
        <begin position="316"/>
        <end position="376"/>
    </location>
</feature>
<reference evidence="12" key="2">
    <citation type="submission" date="2025-04" db="UniProtKB">
        <authorList>
            <consortium name="RefSeq"/>
        </authorList>
    </citation>
    <scope>IDENTIFICATION</scope>
    <source>
        <strain evidence="12">Aabys</strain>
    </source>
</reference>
<evidence type="ECO:0000256" key="8">
    <source>
        <dbReference type="SAM" id="MobiDB-lite"/>
    </source>
</evidence>
<keyword evidence="11" id="KW-1185">Reference proteome</keyword>
<dbReference type="InterPro" id="IPR009057">
    <property type="entry name" value="Homeodomain-like_sf"/>
</dbReference>
<evidence type="ECO:0000256" key="5">
    <source>
        <dbReference type="ARBA" id="ARBA00068822"/>
    </source>
</evidence>
<accession>A0A1I8MG84</accession>
<dbReference type="PROSITE" id="PS50071">
    <property type="entry name" value="HOMEOBOX_2"/>
    <property type="match status" value="1"/>
</dbReference>
<dbReference type="InterPro" id="IPR042982">
    <property type="entry name" value="GBX-1/2"/>
</dbReference>
<dbReference type="VEuPathDB" id="VectorBase:MDOMA2_021115"/>
<gene>
    <name evidence="10" type="primary">101893627</name>
    <name evidence="12" type="synonym">LOC101893627</name>
</gene>
<feature type="region of interest" description="Disordered" evidence="8">
    <location>
        <begin position="287"/>
        <end position="324"/>
    </location>
</feature>
<dbReference type="VEuPathDB" id="VectorBase:MDOA004565"/>
<dbReference type="InterPro" id="IPR001356">
    <property type="entry name" value="HD"/>
</dbReference>
<dbReference type="PANTHER" id="PTHR24334">
    <property type="entry name" value="HOMEOBOX PROTEIN GBX"/>
    <property type="match status" value="1"/>
</dbReference>
<evidence type="ECO:0000259" key="9">
    <source>
        <dbReference type="PROSITE" id="PS50071"/>
    </source>
</evidence>
<dbReference type="KEGG" id="mde:101893627"/>
<dbReference type="RefSeq" id="XP_005177980.1">
    <property type="nucleotide sequence ID" value="XM_005177923.3"/>
</dbReference>
<dbReference type="EnsemblMetazoa" id="MDOA004565-RA">
    <property type="protein sequence ID" value="MDOA004565-PA"/>
    <property type="gene ID" value="MDOA004565"/>
</dbReference>
<evidence type="ECO:0000256" key="6">
    <source>
        <dbReference type="PROSITE-ProRule" id="PRU00108"/>
    </source>
</evidence>
<dbReference type="Proteomes" id="UP001652621">
    <property type="component" value="Unplaced"/>
</dbReference>
<keyword evidence="4 6" id="KW-0539">Nucleus</keyword>
<evidence type="ECO:0000256" key="4">
    <source>
        <dbReference type="ARBA" id="ARBA00023242"/>
    </source>
</evidence>
<name>A0A1I8MG84_MUSDO</name>
<dbReference type="Gene3D" id="1.10.10.60">
    <property type="entry name" value="Homeodomain-like"/>
    <property type="match status" value="1"/>
</dbReference>
<feature type="region of interest" description="Disordered" evidence="8">
    <location>
        <begin position="216"/>
        <end position="256"/>
    </location>
</feature>
<keyword evidence="2 6" id="KW-0238">DNA-binding</keyword>
<dbReference type="Pfam" id="PF00046">
    <property type="entry name" value="Homeodomain"/>
    <property type="match status" value="1"/>
</dbReference>
<dbReference type="SUPFAM" id="SSF46689">
    <property type="entry name" value="Homeodomain-like"/>
    <property type="match status" value="1"/>
</dbReference>
<evidence type="ECO:0000256" key="1">
    <source>
        <dbReference type="ARBA" id="ARBA00004123"/>
    </source>
</evidence>
<dbReference type="eggNOG" id="KOG0489">
    <property type="taxonomic scope" value="Eukaryota"/>
</dbReference>
<dbReference type="SMART" id="SM00389">
    <property type="entry name" value="HOX"/>
    <property type="match status" value="1"/>
</dbReference>
<evidence type="ECO:0000256" key="2">
    <source>
        <dbReference type="ARBA" id="ARBA00023125"/>
    </source>
</evidence>
<dbReference type="FunFam" id="1.10.10.60:FF:000360">
    <property type="entry name" value="Gastrulation brain homeobox"/>
    <property type="match status" value="1"/>
</dbReference>
<evidence type="ECO:0000313" key="11">
    <source>
        <dbReference type="Proteomes" id="UP001652621"/>
    </source>
</evidence>
<dbReference type="InterPro" id="IPR020479">
    <property type="entry name" value="HD_metazoa"/>
</dbReference>
<keyword evidence="3 6" id="KW-0371">Homeobox</keyword>
<comment type="subcellular location">
    <subcellularLocation>
        <location evidence="1 6 7">Nucleus</location>
    </subcellularLocation>
</comment>
<protein>
    <recommendedName>
        <fullName evidence="5">Homeobox protein unplugged</fullName>
    </recommendedName>
</protein>
<organism evidence="10">
    <name type="scientific">Musca domestica</name>
    <name type="common">House fly</name>
    <dbReference type="NCBI Taxonomy" id="7370"/>
    <lineage>
        <taxon>Eukaryota</taxon>
        <taxon>Metazoa</taxon>
        <taxon>Ecdysozoa</taxon>
        <taxon>Arthropoda</taxon>
        <taxon>Hexapoda</taxon>
        <taxon>Insecta</taxon>
        <taxon>Pterygota</taxon>
        <taxon>Neoptera</taxon>
        <taxon>Endopterygota</taxon>
        <taxon>Diptera</taxon>
        <taxon>Brachycera</taxon>
        <taxon>Muscomorpha</taxon>
        <taxon>Muscoidea</taxon>
        <taxon>Muscidae</taxon>
        <taxon>Musca</taxon>
    </lineage>
</organism>
<dbReference type="GO" id="GO:0051960">
    <property type="term" value="P:regulation of nervous system development"/>
    <property type="evidence" value="ECO:0007669"/>
    <property type="project" value="TreeGrafter"/>
</dbReference>
<dbReference type="CDD" id="cd00086">
    <property type="entry name" value="homeodomain"/>
    <property type="match status" value="1"/>
</dbReference>
<sequence>MDSDLPTKLSKFPTPFSIESLIATQHQAVQENNNRSVVDAGLSNNNDLTDELSARAMVASSALGLTNFPLYNPWLHGYFAQNHDRISQLLAVNGDYMANSLLRDQHLKESITKANNIGLNGSNSLPLNCKVSPDPETQLQQTRFLIPGAAFGLGAIPSSAALNDTILQQSATLGTDLTSRQRLAEIMANGLTTENVQNLSINSRFANKVFNDAAALSSSSNNSNSMSSSSHNGKQDAAPGFGQHPSEEGSVDVVDDDYDCSGDSCSDISLTMSPQNYRNEMDKNKAYNHTDSEDCSDDEGNSNGHKDPNNSGGQSSKSRRRRTAFTSEQLLELEREFHAKKYLSLTERSQIATSLKLSEVQVKIWFQNRRAKWKRVKAGLSSHGLGRNGASGTKIVVPIPVHVNRFAVRSQHQQMEKMCLSGPKPDLRKKITSDNSGFEKFNANVTSPSTPLLPPNTVNTPATSAAVNLSALTGTLALARSIY</sequence>
<feature type="DNA-binding region" description="Homeobox" evidence="6">
    <location>
        <begin position="318"/>
        <end position="377"/>
    </location>
</feature>
<proteinExistence type="predicted"/>
<dbReference type="AlphaFoldDB" id="A0A1I8MG84"/>
<evidence type="ECO:0000256" key="3">
    <source>
        <dbReference type="ARBA" id="ARBA00023155"/>
    </source>
</evidence>
<evidence type="ECO:0000256" key="7">
    <source>
        <dbReference type="RuleBase" id="RU000682"/>
    </source>
</evidence>
<dbReference type="GO" id="GO:0005634">
    <property type="term" value="C:nucleus"/>
    <property type="evidence" value="ECO:0007669"/>
    <property type="project" value="UniProtKB-SubCell"/>
</dbReference>
<evidence type="ECO:0000313" key="12">
    <source>
        <dbReference type="RefSeq" id="XP_005177980.1"/>
    </source>
</evidence>
<dbReference type="InterPro" id="IPR017970">
    <property type="entry name" value="Homeobox_CS"/>
</dbReference>
<dbReference type="PANTHER" id="PTHR24334:SF0">
    <property type="entry name" value="HOMEOBOX PROTEIN UNPLUGGED"/>
    <property type="match status" value="1"/>
</dbReference>
<dbReference type="GO" id="GO:0000981">
    <property type="term" value="F:DNA-binding transcription factor activity, RNA polymerase II-specific"/>
    <property type="evidence" value="ECO:0007669"/>
    <property type="project" value="InterPro"/>
</dbReference>
<evidence type="ECO:0000313" key="10">
    <source>
        <dbReference type="EnsemblMetazoa" id="MDOA004565-PA"/>
    </source>
</evidence>
<reference evidence="10" key="1">
    <citation type="submission" date="2021-01" db="UniProtKB">
        <authorList>
            <consortium name="EnsemblMetazoa"/>
        </authorList>
    </citation>
    <scope>IDENTIFICATION</scope>
    <source>
        <strain evidence="10">Aabys</strain>
    </source>
</reference>
<dbReference type="OrthoDB" id="6159439at2759"/>
<dbReference type="PROSITE" id="PS00027">
    <property type="entry name" value="HOMEOBOX_1"/>
    <property type="match status" value="1"/>
</dbReference>
<dbReference type="GO" id="GO:0000977">
    <property type="term" value="F:RNA polymerase II transcription regulatory region sequence-specific DNA binding"/>
    <property type="evidence" value="ECO:0007669"/>
    <property type="project" value="TreeGrafter"/>
</dbReference>
<dbReference type="PRINTS" id="PR00024">
    <property type="entry name" value="HOMEOBOX"/>
</dbReference>
<feature type="compositionally biased region" description="Low complexity" evidence="8">
    <location>
        <begin position="217"/>
        <end position="230"/>
    </location>
</feature>